<evidence type="ECO:0008006" key="3">
    <source>
        <dbReference type="Google" id="ProtNLM"/>
    </source>
</evidence>
<dbReference type="AlphaFoldDB" id="A0A6S6S6J3"/>
<organism evidence="2">
    <name type="scientific">uncultured Thiotrichaceae bacterium</name>
    <dbReference type="NCBI Taxonomy" id="298394"/>
    <lineage>
        <taxon>Bacteria</taxon>
        <taxon>Pseudomonadati</taxon>
        <taxon>Pseudomonadota</taxon>
        <taxon>Gammaproteobacteria</taxon>
        <taxon>Thiotrichales</taxon>
        <taxon>Thiotrichaceae</taxon>
        <taxon>environmental samples</taxon>
    </lineage>
</organism>
<sequence>MLKLAHIATALIVNIVITSCLFFLLAVTPSVFMESTPPLASEIRSYLFDLKKPLLIGSPQLNSKEERHLLDVKRILQNVSWITLLATTLAIFGLLLCWRKKGVIIKYIGRSGLIGLTFTMTYLSVSGFRNNFIWLHSLLFPPDSWWFNEESTLIRLFPLEFFQEFTVNYVILLALVFSIFWWINHNSPSDQPAYKGNQQSNSQPRSENH</sequence>
<evidence type="ECO:0000256" key="1">
    <source>
        <dbReference type="SAM" id="Phobius"/>
    </source>
</evidence>
<feature type="transmembrane region" description="Helical" evidence="1">
    <location>
        <begin position="7"/>
        <end position="27"/>
    </location>
</feature>
<dbReference type="PROSITE" id="PS51257">
    <property type="entry name" value="PROKAR_LIPOPROTEIN"/>
    <property type="match status" value="1"/>
</dbReference>
<proteinExistence type="predicted"/>
<keyword evidence="1" id="KW-0812">Transmembrane</keyword>
<reference evidence="2" key="1">
    <citation type="submission" date="2020-01" db="EMBL/GenBank/DDBJ databases">
        <authorList>
            <person name="Meier V. D."/>
            <person name="Meier V D."/>
        </authorList>
    </citation>
    <scope>NUCLEOTIDE SEQUENCE</scope>
    <source>
        <strain evidence="2">HLG_WM_MAG_09</strain>
    </source>
</reference>
<keyword evidence="1" id="KW-0472">Membrane</keyword>
<dbReference type="InterPro" id="IPR010178">
    <property type="entry name" value="Lit"/>
</dbReference>
<evidence type="ECO:0000313" key="2">
    <source>
        <dbReference type="EMBL" id="CAA6805302.1"/>
    </source>
</evidence>
<feature type="transmembrane region" description="Helical" evidence="1">
    <location>
        <begin position="79"/>
        <end position="98"/>
    </location>
</feature>
<feature type="transmembrane region" description="Helical" evidence="1">
    <location>
        <begin position="107"/>
        <end position="125"/>
    </location>
</feature>
<gene>
    <name evidence="2" type="ORF">HELGO_WM30552</name>
</gene>
<dbReference type="EMBL" id="CACVAT010000080">
    <property type="protein sequence ID" value="CAA6805302.1"/>
    <property type="molecule type" value="Genomic_DNA"/>
</dbReference>
<keyword evidence="1" id="KW-1133">Transmembrane helix</keyword>
<dbReference type="Pfam" id="PF07314">
    <property type="entry name" value="Lit"/>
    <property type="match status" value="1"/>
</dbReference>
<accession>A0A6S6S6J3</accession>
<protein>
    <recommendedName>
        <fullName evidence="3">DUF1461 domain-containing protein</fullName>
    </recommendedName>
</protein>
<name>A0A6S6S6J3_9GAMM</name>
<feature type="transmembrane region" description="Helical" evidence="1">
    <location>
        <begin position="165"/>
        <end position="183"/>
    </location>
</feature>